<accession>A0AAW5F7Y2</accession>
<dbReference type="InterPro" id="IPR009351">
    <property type="entry name" value="AlkZ-like"/>
</dbReference>
<evidence type="ECO:0000313" key="1">
    <source>
        <dbReference type="EMBL" id="MCK0087973.1"/>
    </source>
</evidence>
<dbReference type="RefSeq" id="WP_024739570.1">
    <property type="nucleotide sequence ID" value="NZ_CABHNX010000202.1"/>
</dbReference>
<dbReference type="PANTHER" id="PTHR38479:SF2">
    <property type="entry name" value="WINGED HELIX DNA-BINDING DOMAIN-CONTAINING PROTEIN"/>
    <property type="match status" value="1"/>
</dbReference>
<sequence length="403" mass="45331">MKIETENIRSYRLKAHHLEKKLPLSGLADAAGACGVQNSPPGAWETAMFNRLEGCSLPILHDALYEKKILLQAWSVRGVPLVFPTDRSGVFLTALLAQKGEQPWIYTRGITAALDYMQMSFDDLLMRTKQAAGYLNSHTVRSKETLDQTLADIIECSLTEEKRALWRAPSMYGNPDRQTVGGAAVSFLLRPCSFSSLIVFGRRQGITPTFTSFQNWTGRRPEELAFTEEQEARKECERELVRTFLHCYGPSGRDSFMGWLGCSGQQARRLWSGAKDEMEPVQTGKKTCYMLSNDMEALAHSQADGERLLLLGAHDPYLDIKDRDVLLEDRTLQKAVWKTVGNPGVILKAGRIAGIWRTKTLGDKLETEMTLFEALETEEKNNLKELAEEYAQFRGLALKKCVI</sequence>
<dbReference type="Proteomes" id="UP001203136">
    <property type="component" value="Unassembled WGS sequence"/>
</dbReference>
<dbReference type="AlphaFoldDB" id="A0AAW5F7Y2"/>
<reference evidence="1" key="1">
    <citation type="journal article" date="2022" name="Cell Host Microbe">
        <title>Colonization of the live biotherapeutic product VE303 and modulation of the microbiota and metabolites in healthy volunteers.</title>
        <authorList>
            <person name="Dsouza M."/>
            <person name="Menon R."/>
            <person name="Crossette E."/>
            <person name="Bhattarai S.K."/>
            <person name="Schneider J."/>
            <person name="Kim Y.G."/>
            <person name="Reddy S."/>
            <person name="Caballero S."/>
            <person name="Felix C."/>
            <person name="Cornacchione L."/>
            <person name="Hendrickson J."/>
            <person name="Watson A.R."/>
            <person name="Minot S.S."/>
            <person name="Greenfield N."/>
            <person name="Schopf L."/>
            <person name="Szabady R."/>
            <person name="Patarroyo J."/>
            <person name="Smith W."/>
            <person name="Harrison P."/>
            <person name="Kuijper E.J."/>
            <person name="Kelly C.P."/>
            <person name="Olle B."/>
            <person name="Bobilev D."/>
            <person name="Silber J.L."/>
            <person name="Bucci V."/>
            <person name="Roberts B."/>
            <person name="Faith J."/>
            <person name="Norman J.M."/>
        </authorList>
    </citation>
    <scope>NUCLEOTIDE SEQUENCE</scope>
    <source>
        <strain evidence="1">VE303-04</strain>
    </source>
</reference>
<dbReference type="EMBL" id="JAINVB010000001">
    <property type="protein sequence ID" value="MCK0087973.1"/>
    <property type="molecule type" value="Genomic_DNA"/>
</dbReference>
<keyword evidence="1" id="KW-0238">DNA-binding</keyword>
<protein>
    <submittedName>
        <fullName evidence="1">Winged helix DNA-binding domain-containing protein</fullName>
    </submittedName>
</protein>
<dbReference type="PANTHER" id="PTHR38479">
    <property type="entry name" value="LMO0824 PROTEIN"/>
    <property type="match status" value="1"/>
</dbReference>
<dbReference type="GO" id="GO:0003677">
    <property type="term" value="F:DNA binding"/>
    <property type="evidence" value="ECO:0007669"/>
    <property type="project" value="UniProtKB-KW"/>
</dbReference>
<proteinExistence type="predicted"/>
<comment type="caution">
    <text evidence="1">The sequence shown here is derived from an EMBL/GenBank/DDBJ whole genome shotgun (WGS) entry which is preliminary data.</text>
</comment>
<organism evidence="1 2">
    <name type="scientific">Clostridium symbiosum</name>
    <name type="common">Bacteroides symbiosus</name>
    <dbReference type="NCBI Taxonomy" id="1512"/>
    <lineage>
        <taxon>Bacteria</taxon>
        <taxon>Bacillati</taxon>
        <taxon>Bacillota</taxon>
        <taxon>Clostridia</taxon>
        <taxon>Lachnospirales</taxon>
        <taxon>Lachnospiraceae</taxon>
        <taxon>Otoolea</taxon>
    </lineage>
</organism>
<gene>
    <name evidence="1" type="ORF">K5I21_19285</name>
</gene>
<name>A0AAW5F7Y2_CLOSY</name>
<evidence type="ECO:0000313" key="2">
    <source>
        <dbReference type="Proteomes" id="UP001203136"/>
    </source>
</evidence>
<dbReference type="Pfam" id="PF06224">
    <property type="entry name" value="AlkZ-like"/>
    <property type="match status" value="1"/>
</dbReference>